<evidence type="ECO:0000256" key="5">
    <source>
        <dbReference type="ARBA" id="ARBA00022454"/>
    </source>
</evidence>
<dbReference type="InterPro" id="IPR013134">
    <property type="entry name" value="Zn_hook_RAD50"/>
</dbReference>
<dbReference type="EMBL" id="JAVFWL010000005">
    <property type="protein sequence ID" value="KAK6754208.1"/>
    <property type="molecule type" value="Genomic_DNA"/>
</dbReference>
<dbReference type="PROSITE" id="PS51131">
    <property type="entry name" value="ZN_HOOK"/>
    <property type="match status" value="1"/>
</dbReference>
<evidence type="ECO:0000256" key="1">
    <source>
        <dbReference type="ARBA" id="ARBA00001947"/>
    </source>
</evidence>
<comment type="caution">
    <text evidence="22">The sequence shown here is derived from an EMBL/GenBank/DDBJ whole genome shotgun (WGS) entry which is preliminary data.</text>
</comment>
<evidence type="ECO:0000313" key="23">
    <source>
        <dbReference type="Proteomes" id="UP001303046"/>
    </source>
</evidence>
<evidence type="ECO:0000256" key="14">
    <source>
        <dbReference type="ARBA" id="ARBA00023204"/>
    </source>
</evidence>
<feature type="domain" description="Zinc-hook" evidence="21">
    <location>
        <begin position="617"/>
        <end position="714"/>
    </location>
</feature>
<evidence type="ECO:0000256" key="8">
    <source>
        <dbReference type="ARBA" id="ARBA00022763"/>
    </source>
</evidence>
<dbReference type="SUPFAM" id="SSF52540">
    <property type="entry name" value="P-loop containing nucleoside triphosphate hydrolases"/>
    <property type="match status" value="1"/>
</dbReference>
<evidence type="ECO:0000256" key="12">
    <source>
        <dbReference type="ARBA" id="ARBA00022842"/>
    </source>
</evidence>
<keyword evidence="6 18" id="KW-0479">Metal-binding</keyword>
<keyword evidence="15" id="KW-0539">Nucleus</keyword>
<keyword evidence="14" id="KW-0234">DNA repair</keyword>
<keyword evidence="11" id="KW-0067">ATP-binding</keyword>
<dbReference type="Gene3D" id="3.40.50.300">
    <property type="entry name" value="P-loop containing nucleotide triphosphate hydrolases"/>
    <property type="match status" value="1"/>
</dbReference>
<keyword evidence="5" id="KW-0158">Chromosome</keyword>
<evidence type="ECO:0000256" key="2">
    <source>
        <dbReference type="ARBA" id="ARBA00004123"/>
    </source>
</evidence>
<proteinExistence type="inferred from homology"/>
<evidence type="ECO:0000256" key="15">
    <source>
        <dbReference type="ARBA" id="ARBA00023242"/>
    </source>
</evidence>
<keyword evidence="10 18" id="KW-0862">Zinc</keyword>
<organism evidence="22 23">
    <name type="scientific">Necator americanus</name>
    <name type="common">Human hookworm</name>
    <dbReference type="NCBI Taxonomy" id="51031"/>
    <lineage>
        <taxon>Eukaryota</taxon>
        <taxon>Metazoa</taxon>
        <taxon>Ecdysozoa</taxon>
        <taxon>Nematoda</taxon>
        <taxon>Chromadorea</taxon>
        <taxon>Rhabditida</taxon>
        <taxon>Rhabditina</taxon>
        <taxon>Rhabditomorpha</taxon>
        <taxon>Strongyloidea</taxon>
        <taxon>Ancylostomatidae</taxon>
        <taxon>Bunostominae</taxon>
        <taxon>Necator</taxon>
    </lineage>
</organism>
<sequence length="792" mass="90661">MVRGIRSVGPSEEETQVIRFLNPLTIISGPNGSGKTTLIEALNYITTGALPAGKLASFVHSVEASSKPRVDGLVKLQFEDCKGRTCVATKRVNAALTKGGKLQCKSDEFNIQVTAADGQIKSLSSKVADFQKEIVNLLGVPAAILDNVIFCHQEESVWPLSEPKELKLRFDRIFQLTRFVKALEVMKKMKRDYEGELAALVEKQSCKEMVVKSKAKYTQQRDSNELLRKESKEKIQALEKKINECNAVITNANQQLQKYEAVERKAEVKRAELHMLNDQLTRIRVAPYPGSESELRAEISEMDSSSEFRELEAQRDRLKTKIESISNDILKLKMEKDEAECQMRKLMSYEMVRRNLEVEMEEAERKLSTIYGLSGKDYVAELQKMIECEESELKELKESSAALREERQARLEVAQMECSKLDYELNSSSTAIESLTREIKNVEQKLKDATVSSNEAAELSEKINALETRMSEIPNVDERRSESLRKQRQNLQKEVEVLRQCCSDAMESEETEREVQRKNSKREELERELEDLMQKHNDAFVSTFGECPSGPWSASVNDLVRSREESNQQTENELRKSERDLDRASQGLEQTRAEEEKLIGEVEQLRKKIVDLCGCSSQDVAENLSETRHLLTKLRKELSSLSTKAMLYETWSEETKTRSCCPLCERKFSSKAGVNELSGKLLDMSLSMPDDIERLEKQVAESEEKERRLASAVVYVDQCKKIMEEKVRHVRKQIATYRKEEALLNTKVEQLKEDMETAVIAHKQLLEIKVEPFDHVLIAHLTLNFYFGRMYL</sequence>
<keyword evidence="13 19" id="KW-0175">Coiled coil</keyword>
<evidence type="ECO:0000256" key="7">
    <source>
        <dbReference type="ARBA" id="ARBA00022741"/>
    </source>
</evidence>
<feature type="region of interest" description="Disordered" evidence="20">
    <location>
        <begin position="506"/>
        <end position="526"/>
    </location>
</feature>
<feature type="compositionally biased region" description="Basic and acidic residues" evidence="20">
    <location>
        <begin position="560"/>
        <end position="583"/>
    </location>
</feature>
<keyword evidence="8" id="KW-0227">DNA damage</keyword>
<dbReference type="InterPro" id="IPR027417">
    <property type="entry name" value="P-loop_NTPase"/>
</dbReference>
<keyword evidence="9" id="KW-0378">Hydrolase</keyword>
<keyword evidence="12" id="KW-0460">Magnesium</keyword>
<dbReference type="InterPro" id="IPR038729">
    <property type="entry name" value="Rad50/SbcC_AAA"/>
</dbReference>
<feature type="binding site" evidence="18">
    <location>
        <position position="661"/>
    </location>
    <ligand>
        <name>Zn(2+)</name>
        <dbReference type="ChEBI" id="CHEBI:29105"/>
    </ligand>
</feature>
<evidence type="ECO:0000256" key="13">
    <source>
        <dbReference type="ARBA" id="ARBA00023054"/>
    </source>
</evidence>
<feature type="binding site" evidence="18">
    <location>
        <position position="664"/>
    </location>
    <ligand>
        <name>Zn(2+)</name>
        <dbReference type="ChEBI" id="CHEBI:29105"/>
    </ligand>
</feature>
<evidence type="ECO:0000256" key="11">
    <source>
        <dbReference type="ARBA" id="ARBA00022840"/>
    </source>
</evidence>
<keyword evidence="16" id="KW-0469">Meiosis</keyword>
<evidence type="ECO:0000256" key="16">
    <source>
        <dbReference type="ARBA" id="ARBA00023254"/>
    </source>
</evidence>
<dbReference type="PANTHER" id="PTHR18867:SF12">
    <property type="entry name" value="DNA REPAIR PROTEIN RAD50"/>
    <property type="match status" value="1"/>
</dbReference>
<evidence type="ECO:0000256" key="6">
    <source>
        <dbReference type="ARBA" id="ARBA00022723"/>
    </source>
</evidence>
<dbReference type="Proteomes" id="UP001303046">
    <property type="component" value="Unassembled WGS sequence"/>
</dbReference>
<evidence type="ECO:0000256" key="10">
    <source>
        <dbReference type="ARBA" id="ARBA00022833"/>
    </source>
</evidence>
<evidence type="ECO:0000256" key="17">
    <source>
        <dbReference type="ARBA" id="ARBA00049360"/>
    </source>
</evidence>
<evidence type="ECO:0000256" key="18">
    <source>
        <dbReference type="PROSITE-ProRule" id="PRU00471"/>
    </source>
</evidence>
<evidence type="ECO:0000256" key="9">
    <source>
        <dbReference type="ARBA" id="ARBA00022801"/>
    </source>
</evidence>
<name>A0ABR1DVI6_NECAM</name>
<comment type="cofactor">
    <cofactor evidence="1">
        <name>Zn(2+)</name>
        <dbReference type="ChEBI" id="CHEBI:29105"/>
    </cofactor>
</comment>
<comment type="subcellular location">
    <subcellularLocation>
        <location evidence="3">Chromosome</location>
    </subcellularLocation>
    <subcellularLocation>
        <location evidence="2">Nucleus</location>
    </subcellularLocation>
</comment>
<keyword evidence="7" id="KW-0547">Nucleotide-binding</keyword>
<comment type="catalytic activity">
    <reaction evidence="17">
        <text>ATP + H2O = ADP + phosphate + H(+)</text>
        <dbReference type="Rhea" id="RHEA:13065"/>
        <dbReference type="ChEBI" id="CHEBI:15377"/>
        <dbReference type="ChEBI" id="CHEBI:15378"/>
        <dbReference type="ChEBI" id="CHEBI:30616"/>
        <dbReference type="ChEBI" id="CHEBI:43474"/>
        <dbReference type="ChEBI" id="CHEBI:456216"/>
    </reaction>
</comment>
<accession>A0ABR1DVI6</accession>
<comment type="similarity">
    <text evidence="4">Belongs to the SMC family. RAD50 subfamily.</text>
</comment>
<feature type="region of interest" description="Disordered" evidence="20">
    <location>
        <begin position="552"/>
        <end position="592"/>
    </location>
</feature>
<evidence type="ECO:0000256" key="19">
    <source>
        <dbReference type="SAM" id="Coils"/>
    </source>
</evidence>
<gene>
    <name evidence="22" type="primary">Necator_chrV.g18085</name>
    <name evidence="22" type="ORF">RB195_013294</name>
</gene>
<keyword evidence="23" id="KW-1185">Reference proteome</keyword>
<evidence type="ECO:0000313" key="22">
    <source>
        <dbReference type="EMBL" id="KAK6754208.1"/>
    </source>
</evidence>
<dbReference type="SUPFAM" id="SSF75712">
    <property type="entry name" value="Rad50 coiled-coil Zn hook"/>
    <property type="match status" value="1"/>
</dbReference>
<evidence type="ECO:0000256" key="4">
    <source>
        <dbReference type="ARBA" id="ARBA00009439"/>
    </source>
</evidence>
<dbReference type="Pfam" id="PF13476">
    <property type="entry name" value="AAA_23"/>
    <property type="match status" value="1"/>
</dbReference>
<protein>
    <recommendedName>
        <fullName evidence="21">Zinc-hook domain-containing protein</fullName>
    </recommendedName>
</protein>
<dbReference type="Pfam" id="PF04423">
    <property type="entry name" value="Rad50_zn_hook"/>
    <property type="match status" value="1"/>
</dbReference>
<feature type="coiled-coil region" evidence="19">
    <location>
        <begin position="692"/>
        <end position="754"/>
    </location>
</feature>
<feature type="coiled-coil region" evidence="19">
    <location>
        <begin position="183"/>
        <end position="279"/>
    </location>
</feature>
<evidence type="ECO:0000256" key="20">
    <source>
        <dbReference type="SAM" id="MobiDB-lite"/>
    </source>
</evidence>
<dbReference type="PANTHER" id="PTHR18867">
    <property type="entry name" value="RAD50"/>
    <property type="match status" value="1"/>
</dbReference>
<evidence type="ECO:0000256" key="3">
    <source>
        <dbReference type="ARBA" id="ARBA00004286"/>
    </source>
</evidence>
<feature type="compositionally biased region" description="Basic and acidic residues" evidence="20">
    <location>
        <begin position="513"/>
        <end position="526"/>
    </location>
</feature>
<reference evidence="22 23" key="1">
    <citation type="submission" date="2023-08" db="EMBL/GenBank/DDBJ databases">
        <title>A Necator americanus chromosomal reference genome.</title>
        <authorList>
            <person name="Ilik V."/>
            <person name="Petrzelkova K.J."/>
            <person name="Pardy F."/>
            <person name="Fuh T."/>
            <person name="Niatou-Singa F.S."/>
            <person name="Gouil Q."/>
            <person name="Baker L."/>
            <person name="Ritchie M.E."/>
            <person name="Jex A.R."/>
            <person name="Gazzola D."/>
            <person name="Li H."/>
            <person name="Toshio Fujiwara R."/>
            <person name="Zhan B."/>
            <person name="Aroian R.V."/>
            <person name="Pafco B."/>
            <person name="Schwarz E.M."/>
        </authorList>
    </citation>
    <scope>NUCLEOTIDE SEQUENCE [LARGE SCALE GENOMIC DNA]</scope>
    <source>
        <strain evidence="22 23">Aroian</strain>
        <tissue evidence="22">Whole animal</tissue>
    </source>
</reference>
<evidence type="ECO:0000259" key="21">
    <source>
        <dbReference type="PROSITE" id="PS51131"/>
    </source>
</evidence>